<name>A0A7W6S0F0_9PROT</name>
<dbReference type="AlphaFoldDB" id="A0A7W6S0F0"/>
<keyword evidence="2" id="KW-0812">Transmembrane</keyword>
<evidence type="ECO:0000313" key="4">
    <source>
        <dbReference type="Proteomes" id="UP000555728"/>
    </source>
</evidence>
<dbReference type="EMBL" id="JACIGI010000011">
    <property type="protein sequence ID" value="MBB4285927.1"/>
    <property type="molecule type" value="Genomic_DNA"/>
</dbReference>
<dbReference type="SUPFAM" id="SSF63829">
    <property type="entry name" value="Calcium-dependent phosphotriesterase"/>
    <property type="match status" value="1"/>
</dbReference>
<feature type="transmembrane region" description="Helical" evidence="2">
    <location>
        <begin position="82"/>
        <end position="102"/>
    </location>
</feature>
<evidence type="ECO:0000256" key="1">
    <source>
        <dbReference type="SAM" id="MobiDB-lite"/>
    </source>
</evidence>
<dbReference type="Proteomes" id="UP000555728">
    <property type="component" value="Unassembled WGS sequence"/>
</dbReference>
<dbReference type="PROSITE" id="PS51318">
    <property type="entry name" value="TAT"/>
    <property type="match status" value="1"/>
</dbReference>
<evidence type="ECO:0000313" key="3">
    <source>
        <dbReference type="EMBL" id="MBB4285927.1"/>
    </source>
</evidence>
<dbReference type="PANTHER" id="PTHR35399">
    <property type="entry name" value="SLR8030 PROTEIN"/>
    <property type="match status" value="1"/>
</dbReference>
<proteinExistence type="predicted"/>
<gene>
    <name evidence="3" type="ORF">GGD88_001650</name>
</gene>
<organism evidence="3 4">
    <name type="scientific">Roseospira goensis</name>
    <dbReference type="NCBI Taxonomy" id="391922"/>
    <lineage>
        <taxon>Bacteria</taxon>
        <taxon>Pseudomonadati</taxon>
        <taxon>Pseudomonadota</taxon>
        <taxon>Alphaproteobacteria</taxon>
        <taxon>Rhodospirillales</taxon>
        <taxon>Rhodospirillaceae</taxon>
        <taxon>Roseospira</taxon>
    </lineage>
</organism>
<sequence length="694" mass="73722">MSHTPESTRSAWSTRVDGDDDVALNRSTAPSFDALLAARLAQVGTPAGLAATTALGGAGAAVVAASLFSGKTLSRRGLMKGAAASAALAAGAGAVGTALAPASARAAESASTLTFPPLPHGYDETSHVADGYEIQTLIRWGDPVVAGAPDFDPLKQSAAAQAQQFGYNNDFVAFMPLPVGSDNSDHGLLCVNHEYTNPHLMFPGIGDGEIDKLTKDQVDIEMAAHGHAVIEIRRDGTTWRVVPDSPLNRRFTALSTDFAITGPAAGSDRLKTSADATGTKVIGTVNNCAGGKTPWGTILFAEENFHGYFMGDVEQTAEAENYKRLGVGGGRYAWGKFHDRFDVEKEPNEANRFGWMVEYDPYDPNSVPKKRTTLGRFKHEGATTVVNKDGHVVVYAGDDQRFEYVYRFVTAGTFNPDDRAANMDLLDEGTLSVARFNDDGTLDWLPLVFGQGPLTPDNGFNDQGDVMIDVRKAADLLGATPMDRPEDVEPNPVNGVIYALMTNNTKRKDDQLNAVNTRAANRHGHVVEIIPPGTAADGDGANADHAADTFTWDIFLMAGDPSKPEDGARYGGDVGPDGWLSCPDNVAFDSKGRIWIATDGGPKSGIADGVWAADVSGPGRALTRRFYACPRGAELCGPEFTPDDSAYFAAVQHPADEKDSTFDNPSTRWPDFDDSLPPRPAVQVIVKTGGGAIG</sequence>
<evidence type="ECO:0008006" key="5">
    <source>
        <dbReference type="Google" id="ProtNLM"/>
    </source>
</evidence>
<accession>A0A7W6S0F0</accession>
<dbReference type="InterPro" id="IPR008557">
    <property type="entry name" value="PhoX"/>
</dbReference>
<feature type="transmembrane region" description="Helical" evidence="2">
    <location>
        <begin position="49"/>
        <end position="70"/>
    </location>
</feature>
<comment type="caution">
    <text evidence="3">The sequence shown here is derived from an EMBL/GenBank/DDBJ whole genome shotgun (WGS) entry which is preliminary data.</text>
</comment>
<keyword evidence="2" id="KW-0472">Membrane</keyword>
<dbReference type="InterPro" id="IPR006311">
    <property type="entry name" value="TAT_signal"/>
</dbReference>
<feature type="region of interest" description="Disordered" evidence="1">
    <location>
        <begin position="655"/>
        <end position="674"/>
    </location>
</feature>
<dbReference type="RefSeq" id="WP_184433994.1">
    <property type="nucleotide sequence ID" value="NZ_JACIGI010000011.1"/>
</dbReference>
<dbReference type="PANTHER" id="PTHR35399:SF2">
    <property type="entry name" value="DUF839 DOMAIN-CONTAINING PROTEIN"/>
    <property type="match status" value="1"/>
</dbReference>
<evidence type="ECO:0000256" key="2">
    <source>
        <dbReference type="SAM" id="Phobius"/>
    </source>
</evidence>
<keyword evidence="2" id="KW-1133">Transmembrane helix</keyword>
<reference evidence="3 4" key="1">
    <citation type="submission" date="2020-08" db="EMBL/GenBank/DDBJ databases">
        <title>Genome sequencing of Purple Non-Sulfur Bacteria from various extreme environments.</title>
        <authorList>
            <person name="Mayer M."/>
        </authorList>
    </citation>
    <scope>NUCLEOTIDE SEQUENCE [LARGE SCALE GENOMIC DNA]</scope>
    <source>
        <strain evidence="3 4">JA135</strain>
    </source>
</reference>
<dbReference type="Pfam" id="PF05787">
    <property type="entry name" value="PhoX"/>
    <property type="match status" value="1"/>
</dbReference>
<protein>
    <recommendedName>
        <fullName evidence="5">PhoX family phosphatase</fullName>
    </recommendedName>
</protein>
<keyword evidence="4" id="KW-1185">Reference proteome</keyword>